<accession>A0AA88TN99</accession>
<reference evidence="1" key="1">
    <citation type="submission" date="2023-08" db="EMBL/GenBank/DDBJ databases">
        <title>Chromosome-level Genome Assembly of mud carp (Cirrhinus molitorella).</title>
        <authorList>
            <person name="Liu H."/>
        </authorList>
    </citation>
    <scope>NUCLEOTIDE SEQUENCE</scope>
    <source>
        <strain evidence="1">Prfri</strain>
        <tissue evidence="1">Muscle</tissue>
    </source>
</reference>
<dbReference type="EMBL" id="JAUYZG010000009">
    <property type="protein sequence ID" value="KAK2898829.1"/>
    <property type="molecule type" value="Genomic_DNA"/>
</dbReference>
<evidence type="ECO:0000313" key="2">
    <source>
        <dbReference type="Proteomes" id="UP001187343"/>
    </source>
</evidence>
<evidence type="ECO:0000313" key="1">
    <source>
        <dbReference type="EMBL" id="KAK2898829.1"/>
    </source>
</evidence>
<name>A0AA88TN99_9TELE</name>
<organism evidence="1 2">
    <name type="scientific">Cirrhinus molitorella</name>
    <name type="common">mud carp</name>
    <dbReference type="NCBI Taxonomy" id="172907"/>
    <lineage>
        <taxon>Eukaryota</taxon>
        <taxon>Metazoa</taxon>
        <taxon>Chordata</taxon>
        <taxon>Craniata</taxon>
        <taxon>Vertebrata</taxon>
        <taxon>Euteleostomi</taxon>
        <taxon>Actinopterygii</taxon>
        <taxon>Neopterygii</taxon>
        <taxon>Teleostei</taxon>
        <taxon>Ostariophysi</taxon>
        <taxon>Cypriniformes</taxon>
        <taxon>Cyprinidae</taxon>
        <taxon>Labeoninae</taxon>
        <taxon>Labeonini</taxon>
        <taxon>Cirrhinus</taxon>
    </lineage>
</organism>
<dbReference type="Proteomes" id="UP001187343">
    <property type="component" value="Unassembled WGS sequence"/>
</dbReference>
<proteinExistence type="predicted"/>
<comment type="caution">
    <text evidence="1">The sequence shown here is derived from an EMBL/GenBank/DDBJ whole genome shotgun (WGS) entry which is preliminary data.</text>
</comment>
<protein>
    <submittedName>
        <fullName evidence="1">Uncharacterized protein</fullName>
    </submittedName>
</protein>
<gene>
    <name evidence="1" type="ORF">Q8A67_010247</name>
</gene>
<dbReference type="AlphaFoldDB" id="A0AA88TN99"/>
<sequence>MNDSVFKEAFASTGRCLRGKCRGRITGSAGRNISRCKSDRQEVPRSSRCPRVHCVPVGLDQEARSS</sequence>
<keyword evidence="2" id="KW-1185">Reference proteome</keyword>